<organism evidence="3">
    <name type="scientific">Timema shepardi</name>
    <name type="common">Walking stick</name>
    <dbReference type="NCBI Taxonomy" id="629360"/>
    <lineage>
        <taxon>Eukaryota</taxon>
        <taxon>Metazoa</taxon>
        <taxon>Ecdysozoa</taxon>
        <taxon>Arthropoda</taxon>
        <taxon>Hexapoda</taxon>
        <taxon>Insecta</taxon>
        <taxon>Pterygota</taxon>
        <taxon>Neoptera</taxon>
        <taxon>Polyneoptera</taxon>
        <taxon>Phasmatodea</taxon>
        <taxon>Timematodea</taxon>
        <taxon>Timematoidea</taxon>
        <taxon>Timematidae</taxon>
        <taxon>Timema</taxon>
    </lineage>
</organism>
<dbReference type="AlphaFoldDB" id="A0A7R9B7K1"/>
<evidence type="ECO:0000256" key="1">
    <source>
        <dbReference type="SAM" id="MobiDB-lite"/>
    </source>
</evidence>
<feature type="signal peptide" evidence="2">
    <location>
        <begin position="1"/>
        <end position="29"/>
    </location>
</feature>
<dbReference type="EMBL" id="OC010073">
    <property type="protein sequence ID" value="CAD7267705.1"/>
    <property type="molecule type" value="Genomic_DNA"/>
</dbReference>
<evidence type="ECO:0000256" key="2">
    <source>
        <dbReference type="SAM" id="SignalP"/>
    </source>
</evidence>
<feature type="region of interest" description="Disordered" evidence="1">
    <location>
        <begin position="56"/>
        <end position="79"/>
    </location>
</feature>
<feature type="chain" id="PRO_5031018868" evidence="2">
    <location>
        <begin position="30"/>
        <end position="279"/>
    </location>
</feature>
<name>A0A7R9B7K1_TIMSH</name>
<proteinExistence type="predicted"/>
<protein>
    <submittedName>
        <fullName evidence="3">Uncharacterized protein</fullName>
    </submittedName>
</protein>
<accession>A0A7R9B7K1</accession>
<keyword evidence="2" id="KW-0732">Signal</keyword>
<evidence type="ECO:0000313" key="3">
    <source>
        <dbReference type="EMBL" id="CAD7267705.1"/>
    </source>
</evidence>
<gene>
    <name evidence="3" type="ORF">TSIB3V08_LOCUS11710</name>
</gene>
<sequence length="279" mass="31332">MKEYGVQTTNLRLWSLCLGLYIFNACQDALRPKSITAPVKTLEVWPVAYTGLSSGVGEGGSRGASPNYDRGRSSSAPPKGYTTNANPLLCSLHPHPKHSNKNNLSISCDLAELLMMAKKPRHTIPSTLSEGLYLYGSGCEPDPLSFHENVLDYFELTTQKYMSGETWATIKETLESEAISTVTIRPLIKKYYDLVREIKGRSEHITQDETAAFLFNMYFKESGSFPRRRIVQFVLGEVPPSTIHNVFQIQRPRVQSPAIPEFSREAVDMEQTTWFNKAS</sequence>
<reference evidence="3" key="1">
    <citation type="submission" date="2020-11" db="EMBL/GenBank/DDBJ databases">
        <authorList>
            <person name="Tran Van P."/>
        </authorList>
    </citation>
    <scope>NUCLEOTIDE SEQUENCE</scope>
</reference>